<dbReference type="EMBL" id="JAFMOU010000072">
    <property type="protein sequence ID" value="MBU9837384.1"/>
    <property type="molecule type" value="Genomic_DNA"/>
</dbReference>
<protein>
    <submittedName>
        <fullName evidence="1">Uncharacterized protein</fullName>
    </submittedName>
</protein>
<sequence length="84" mass="9404">MTTIVVKHKPQLGVTISADRLHVVIDTADTVYEYENPANNAESYTSVPVAIEDVPALIEALKDFYEKVKHLPSLSNEQRHAEEL</sequence>
<reference evidence="1 2" key="1">
    <citation type="submission" date="2021-03" db="EMBL/GenBank/DDBJ databases">
        <title>Five novel Rahnella species.</title>
        <authorList>
            <person name="Brady C."/>
            <person name="Asselin J."/>
            <person name="Beer S."/>
            <person name="Bruberg M.B."/>
            <person name="Crampton B."/>
            <person name="Venter S."/>
            <person name="Arnold D."/>
            <person name="Denman S."/>
        </authorList>
    </citation>
    <scope>NUCLEOTIDE SEQUENCE [LARGE SCALE GENOMIC DNA]</scope>
    <source>
        <strain evidence="1 2">L72c</strain>
    </source>
</reference>
<name>A0ABS6L6C7_9GAMM</name>
<proteinExistence type="predicted"/>
<evidence type="ECO:0000313" key="1">
    <source>
        <dbReference type="EMBL" id="MBU9837384.1"/>
    </source>
</evidence>
<gene>
    <name evidence="1" type="ORF">J1786_21545</name>
</gene>
<organism evidence="1 2">
    <name type="scientific">Rahnella perminowiae</name>
    <dbReference type="NCBI Taxonomy" id="2816244"/>
    <lineage>
        <taxon>Bacteria</taxon>
        <taxon>Pseudomonadati</taxon>
        <taxon>Pseudomonadota</taxon>
        <taxon>Gammaproteobacteria</taxon>
        <taxon>Enterobacterales</taxon>
        <taxon>Yersiniaceae</taxon>
        <taxon>Rahnella</taxon>
    </lineage>
</organism>
<dbReference type="Proteomes" id="UP000699865">
    <property type="component" value="Unassembled WGS sequence"/>
</dbReference>
<comment type="caution">
    <text evidence="1">The sequence shown here is derived from an EMBL/GenBank/DDBJ whole genome shotgun (WGS) entry which is preliminary data.</text>
</comment>
<dbReference type="RefSeq" id="WP_200226843.1">
    <property type="nucleotide sequence ID" value="NZ_JAFMOU010000072.1"/>
</dbReference>
<keyword evidence="2" id="KW-1185">Reference proteome</keyword>
<evidence type="ECO:0000313" key="2">
    <source>
        <dbReference type="Proteomes" id="UP000699865"/>
    </source>
</evidence>
<accession>A0ABS6L6C7</accession>